<keyword evidence="8" id="KW-0408">Iron</keyword>
<dbReference type="EC" id="1.14.11.55" evidence="10"/>
<dbReference type="NCBIfam" id="TIGR02408">
    <property type="entry name" value="ectoine_ThpD"/>
    <property type="match status" value="1"/>
</dbReference>
<evidence type="ECO:0000256" key="8">
    <source>
        <dbReference type="ARBA" id="ARBA00023004"/>
    </source>
</evidence>
<reference evidence="11 12" key="1">
    <citation type="submission" date="2014-06" db="EMBL/GenBank/DDBJ databases">
        <title>Draft genome sequence of iron oxidizing acidophile Leptospirillum ferriphilum DSM14647.</title>
        <authorList>
            <person name="Cardenas J.P."/>
            <person name="Lazcano M."/>
            <person name="Ossandon F.J."/>
            <person name="Corbett M."/>
            <person name="Holmes D.S."/>
            <person name="Watkin E."/>
        </authorList>
    </citation>
    <scope>NUCLEOTIDE SEQUENCE [LARGE SCALE GENOMIC DNA]</scope>
    <source>
        <strain evidence="11 12">DSM 14647</strain>
    </source>
</reference>
<organism evidence="11 12">
    <name type="scientific">Leptospirillum ferriphilum</name>
    <dbReference type="NCBI Taxonomy" id="178606"/>
    <lineage>
        <taxon>Bacteria</taxon>
        <taxon>Pseudomonadati</taxon>
        <taxon>Nitrospirota</taxon>
        <taxon>Nitrospiria</taxon>
        <taxon>Nitrospirales</taxon>
        <taxon>Nitrospiraceae</taxon>
        <taxon>Leptospirillum</taxon>
    </lineage>
</organism>
<evidence type="ECO:0000256" key="2">
    <source>
        <dbReference type="ARBA" id="ARBA00004063"/>
    </source>
</evidence>
<dbReference type="EMBL" id="JPGK01000001">
    <property type="protein sequence ID" value="KGA95160.1"/>
    <property type="molecule type" value="Genomic_DNA"/>
</dbReference>
<dbReference type="Pfam" id="PF05721">
    <property type="entry name" value="PhyH"/>
    <property type="match status" value="1"/>
</dbReference>
<keyword evidence="5" id="KW-0479">Metal-binding</keyword>
<evidence type="ECO:0000313" key="12">
    <source>
        <dbReference type="Proteomes" id="UP000029452"/>
    </source>
</evidence>
<dbReference type="InterPro" id="IPR008775">
    <property type="entry name" value="Phytyl_CoA_dOase-like"/>
</dbReference>
<evidence type="ECO:0000256" key="10">
    <source>
        <dbReference type="NCBIfam" id="TIGR02408"/>
    </source>
</evidence>
<comment type="function">
    <text evidence="2">Involved in the biosynthesis of 5-hydroxyectoine, called compatible solute, which helps organisms to survive extreme osmotic stress by acting as a highly soluble organic osmolyte. Catalyzes the 2-oxoglutarate-dependent selective hydroxylation of L-ectoine to yield (4S,5S)-5-hydroxyectoine.</text>
</comment>
<proteinExistence type="inferred from homology"/>
<dbReference type="PANTHER" id="PTHR20883">
    <property type="entry name" value="PHYTANOYL-COA DIOXYGENASE DOMAIN CONTAINING 1"/>
    <property type="match status" value="1"/>
</dbReference>
<dbReference type="GO" id="GO:0016706">
    <property type="term" value="F:2-oxoglutarate-dependent dioxygenase activity"/>
    <property type="evidence" value="ECO:0007669"/>
    <property type="project" value="InterPro"/>
</dbReference>
<dbReference type="GO" id="GO:0005506">
    <property type="term" value="F:iron ion binding"/>
    <property type="evidence" value="ECO:0007669"/>
    <property type="project" value="UniProtKB-ARBA"/>
</dbReference>
<dbReference type="Gene3D" id="2.60.120.620">
    <property type="entry name" value="q2cbj1_9rhob like domain"/>
    <property type="match status" value="1"/>
</dbReference>
<sequence>MMALPWRSPMPFRLEDRYPTRKNPEPVWMDRPVPVLYPGYRTPSPLSAEQASQFDRDGFLVLPRIYSEEEVRVLQEEVERLRTDPEVRASEKTIREPQGDAVRSVFAIHRDNPLFSRVAADERIAGVARFLLGGDVYIHQSRLNYKPGFKGKEFYWHSDFETWHAEDGMPDMRAVSCSILLTDNTTSNGPLMLIPGSHRHFIHCVGQTPENHYRQSLRKQEYGVPDHASLKKLADLYGITEVTAPAGSAIFFDCNIMHGSNSNITPYPRTNLFYVYNHTGNALQEGLRTRPPRPDFVAESQNFTPLAIRPERFA</sequence>
<keyword evidence="6" id="KW-0223">Dioxygenase</keyword>
<dbReference type="PANTHER" id="PTHR20883:SF48">
    <property type="entry name" value="ECTOINE DIOXYGENASE"/>
    <property type="match status" value="1"/>
</dbReference>
<evidence type="ECO:0000256" key="1">
    <source>
        <dbReference type="ARBA" id="ARBA00001954"/>
    </source>
</evidence>
<dbReference type="PATRIC" id="fig|178606.4.peg.377"/>
<gene>
    <name evidence="11" type="ORF">LptCag_2594</name>
</gene>
<dbReference type="InterPro" id="IPR012774">
    <property type="entry name" value="EctD"/>
</dbReference>
<accession>A0A094WF48</accession>
<comment type="caution">
    <text evidence="11">The sequence shown here is derived from an EMBL/GenBank/DDBJ whole genome shotgun (WGS) entry which is preliminary data.</text>
</comment>
<keyword evidence="7 11" id="KW-0560">Oxidoreductase</keyword>
<evidence type="ECO:0000313" key="11">
    <source>
        <dbReference type="EMBL" id="KGA95160.1"/>
    </source>
</evidence>
<comment type="cofactor">
    <cofactor evidence="1">
        <name>Fe(2+)</name>
        <dbReference type="ChEBI" id="CHEBI:29033"/>
    </cofactor>
</comment>
<dbReference type="Proteomes" id="UP000029452">
    <property type="component" value="Unassembled WGS sequence"/>
</dbReference>
<evidence type="ECO:0000256" key="6">
    <source>
        <dbReference type="ARBA" id="ARBA00022964"/>
    </source>
</evidence>
<evidence type="ECO:0000256" key="7">
    <source>
        <dbReference type="ARBA" id="ARBA00023002"/>
    </source>
</evidence>
<dbReference type="SUPFAM" id="SSF51197">
    <property type="entry name" value="Clavaminate synthase-like"/>
    <property type="match status" value="1"/>
</dbReference>
<comment type="subunit">
    <text evidence="4">Homodimer.</text>
</comment>
<evidence type="ECO:0000256" key="4">
    <source>
        <dbReference type="ARBA" id="ARBA00011738"/>
    </source>
</evidence>
<comment type="similarity">
    <text evidence="3">Belongs to the PhyH family. EctD subfamily.</text>
</comment>
<name>A0A094WF48_9BACT</name>
<evidence type="ECO:0000256" key="5">
    <source>
        <dbReference type="ARBA" id="ARBA00022723"/>
    </source>
</evidence>
<comment type="catalytic activity">
    <reaction evidence="9">
        <text>L-ectoine + 2-oxoglutarate + O2 = 5-hydroxyectoine + succinate + CO2</text>
        <dbReference type="Rhea" id="RHEA:45740"/>
        <dbReference type="ChEBI" id="CHEBI:15379"/>
        <dbReference type="ChEBI" id="CHEBI:16526"/>
        <dbReference type="ChEBI" id="CHEBI:16810"/>
        <dbReference type="ChEBI" id="CHEBI:30031"/>
        <dbReference type="ChEBI" id="CHEBI:58515"/>
        <dbReference type="ChEBI" id="CHEBI:85413"/>
        <dbReference type="EC" id="1.14.11.55"/>
    </reaction>
</comment>
<dbReference type="AlphaFoldDB" id="A0A094WF48"/>
<protein>
    <recommendedName>
        <fullName evidence="10">Ectoine hydroxylase</fullName>
        <ecNumber evidence="10">1.14.11.55</ecNumber>
    </recommendedName>
</protein>
<evidence type="ECO:0000256" key="3">
    <source>
        <dbReference type="ARBA" id="ARBA00007851"/>
    </source>
</evidence>
<evidence type="ECO:0000256" key="9">
    <source>
        <dbReference type="ARBA" id="ARBA00049228"/>
    </source>
</evidence>